<sequence>MEAVTVPGSDMVLESGSSAVLPERLLRRDLERQQEAEKRRQEKERQTVDEEKRDFFQASFGPERDALEQLLQSGDDPGKEKGEAELQEAGVRLQTLQKLLNDSLRFLPSYDVKQAQDALQRLQLALVDRRQQLQPKKKFAFKSRGRKETSSAPAPAPVEPITAPAPLPEPEHTCGFRGLEGQSLELSGEELNGQDVQLVNLRDCRVRLQGSPGTLHLRGLRGCTVLCGPVASSVFMDECYSCELGFSCQQLRVHRSTDTRIYLHVTCRAIIEDCRRLGFAPLTWNYPGMDEDFLRAGLDRSRNHWSQVDDFDWLARDAASPNWGIVPEEERRMQWD</sequence>
<accession>A0AAV7RX24</accession>
<evidence type="ECO:0000256" key="3">
    <source>
        <dbReference type="ARBA" id="ARBA00022490"/>
    </source>
</evidence>
<evidence type="ECO:0000256" key="7">
    <source>
        <dbReference type="ARBA" id="ARBA00026055"/>
    </source>
</evidence>
<dbReference type="GO" id="GO:0015631">
    <property type="term" value="F:tubulin binding"/>
    <property type="evidence" value="ECO:0007669"/>
    <property type="project" value="InterPro"/>
</dbReference>
<keyword evidence="14" id="KW-1185">Reference proteome</keyword>
<name>A0AAV7RX24_PLEWA</name>
<evidence type="ECO:0000256" key="5">
    <source>
        <dbReference type="ARBA" id="ARBA00022990"/>
    </source>
</evidence>
<organism evidence="13 14">
    <name type="scientific">Pleurodeles waltl</name>
    <name type="common">Iberian ribbed newt</name>
    <dbReference type="NCBI Taxonomy" id="8319"/>
    <lineage>
        <taxon>Eukaryota</taxon>
        <taxon>Metazoa</taxon>
        <taxon>Chordata</taxon>
        <taxon>Craniata</taxon>
        <taxon>Vertebrata</taxon>
        <taxon>Euteleostomi</taxon>
        <taxon>Amphibia</taxon>
        <taxon>Batrachia</taxon>
        <taxon>Caudata</taxon>
        <taxon>Salamandroidea</taxon>
        <taxon>Salamandridae</taxon>
        <taxon>Pleurodelinae</taxon>
        <taxon>Pleurodeles</taxon>
    </lineage>
</organism>
<evidence type="ECO:0000256" key="9">
    <source>
        <dbReference type="ARBA" id="ARBA00067872"/>
    </source>
</evidence>
<evidence type="ECO:0000256" key="11">
    <source>
        <dbReference type="SAM" id="MobiDB-lite"/>
    </source>
</evidence>
<gene>
    <name evidence="13" type="ORF">NDU88_010063</name>
</gene>
<dbReference type="Gene3D" id="1.20.58.1250">
    <property type="entry name" value="Tubulin Binding Cofactor C, N-terminal domain"/>
    <property type="match status" value="1"/>
</dbReference>
<dbReference type="InterPro" id="IPR031925">
    <property type="entry name" value="TBCC_N"/>
</dbReference>
<dbReference type="AlphaFoldDB" id="A0AAV7RX24"/>
<dbReference type="InterPro" id="IPR006599">
    <property type="entry name" value="CARP_motif"/>
</dbReference>
<evidence type="ECO:0000256" key="8">
    <source>
        <dbReference type="ARBA" id="ARBA00058607"/>
    </source>
</evidence>
<dbReference type="InterPro" id="IPR016098">
    <property type="entry name" value="CAP/MinC_C"/>
</dbReference>
<dbReference type="PROSITE" id="PS51329">
    <property type="entry name" value="C_CAP_COFACTOR_C"/>
    <property type="match status" value="1"/>
</dbReference>
<evidence type="ECO:0000256" key="1">
    <source>
        <dbReference type="ARBA" id="ARBA00004496"/>
    </source>
</evidence>
<dbReference type="FunFam" id="1.20.58.1250:FF:000001">
    <property type="entry name" value="Tubulin-specific chaperone C"/>
    <property type="match status" value="1"/>
</dbReference>
<comment type="caution">
    <text evidence="13">The sequence shown here is derived from an EMBL/GenBank/DDBJ whole genome shotgun (WGS) entry which is preliminary data.</text>
</comment>
<evidence type="ECO:0000256" key="2">
    <source>
        <dbReference type="ARBA" id="ARBA00008848"/>
    </source>
</evidence>
<keyword evidence="4" id="KW-0597">Phosphoprotein</keyword>
<feature type="domain" description="C-CAP/cofactor C-like" evidence="12">
    <location>
        <begin position="164"/>
        <end position="313"/>
    </location>
</feature>
<reference evidence="13" key="1">
    <citation type="journal article" date="2022" name="bioRxiv">
        <title>Sequencing and chromosome-scale assembly of the giantPleurodeles waltlgenome.</title>
        <authorList>
            <person name="Brown T."/>
            <person name="Elewa A."/>
            <person name="Iarovenko S."/>
            <person name="Subramanian E."/>
            <person name="Araus A.J."/>
            <person name="Petzold A."/>
            <person name="Susuki M."/>
            <person name="Suzuki K.-i.T."/>
            <person name="Hayashi T."/>
            <person name="Toyoda A."/>
            <person name="Oliveira C."/>
            <person name="Osipova E."/>
            <person name="Leigh N.D."/>
            <person name="Simon A."/>
            <person name="Yun M.H."/>
        </authorList>
    </citation>
    <scope>NUCLEOTIDE SEQUENCE</scope>
    <source>
        <strain evidence="13">20211129_DDA</strain>
        <tissue evidence="13">Liver</tissue>
    </source>
</reference>
<dbReference type="GO" id="GO:0005829">
    <property type="term" value="C:cytosol"/>
    <property type="evidence" value="ECO:0007669"/>
    <property type="project" value="UniProtKB-ARBA"/>
</dbReference>
<feature type="compositionally biased region" description="Pro residues" evidence="11">
    <location>
        <begin position="154"/>
        <end position="167"/>
    </location>
</feature>
<comment type="subcellular location">
    <subcellularLocation>
        <location evidence="1">Cytoplasm</location>
    </subcellularLocation>
</comment>
<feature type="region of interest" description="Disordered" evidence="11">
    <location>
        <begin position="137"/>
        <end position="167"/>
    </location>
</feature>
<comment type="subunit">
    <text evidence="7">Supercomplex made of cofactors A to E. Cofactors A and D function by capturing and stabilizing tubulin in a quasi-native conformation. Cofactor E binds to the cofactor D-tubulin complex; interaction with cofactor C then causes the release of tubulin polypeptides that are committed to the native state.</text>
</comment>
<evidence type="ECO:0000256" key="6">
    <source>
        <dbReference type="ARBA" id="ARBA00023186"/>
    </source>
</evidence>
<dbReference type="GO" id="GO:0007023">
    <property type="term" value="P:post-chaperonin tubulin folding pathway"/>
    <property type="evidence" value="ECO:0007669"/>
    <property type="project" value="InterPro"/>
</dbReference>
<keyword evidence="5" id="KW-0007">Acetylation</keyword>
<evidence type="ECO:0000259" key="12">
    <source>
        <dbReference type="PROSITE" id="PS51329"/>
    </source>
</evidence>
<dbReference type="SMART" id="SM00673">
    <property type="entry name" value="CARP"/>
    <property type="match status" value="2"/>
</dbReference>
<keyword evidence="6" id="KW-0143">Chaperone</keyword>
<dbReference type="Pfam" id="PF07986">
    <property type="entry name" value="TBCC"/>
    <property type="match status" value="1"/>
</dbReference>
<dbReference type="InterPro" id="IPR017901">
    <property type="entry name" value="C-CAP_CF_C-like"/>
</dbReference>
<protein>
    <recommendedName>
        <fullName evidence="9">Tubulin-specific chaperone C</fullName>
    </recommendedName>
    <alternativeName>
        <fullName evidence="10">Tubulin-folding cofactor C</fullName>
    </alternativeName>
</protein>
<evidence type="ECO:0000313" key="13">
    <source>
        <dbReference type="EMBL" id="KAJ1157349.1"/>
    </source>
</evidence>
<dbReference type="InterPro" id="IPR027684">
    <property type="entry name" value="TBCC"/>
</dbReference>
<dbReference type="InterPro" id="IPR038397">
    <property type="entry name" value="TBCC_N_sf"/>
</dbReference>
<dbReference type="Pfam" id="PF16752">
    <property type="entry name" value="TBCC_N"/>
    <property type="match status" value="1"/>
</dbReference>
<evidence type="ECO:0000256" key="10">
    <source>
        <dbReference type="ARBA" id="ARBA00079876"/>
    </source>
</evidence>
<dbReference type="Proteomes" id="UP001066276">
    <property type="component" value="Chromosome 5"/>
</dbReference>
<dbReference type="Gene3D" id="2.160.20.70">
    <property type="match status" value="1"/>
</dbReference>
<dbReference type="EMBL" id="JANPWB010000009">
    <property type="protein sequence ID" value="KAJ1157349.1"/>
    <property type="molecule type" value="Genomic_DNA"/>
</dbReference>
<dbReference type="InterPro" id="IPR012945">
    <property type="entry name" value="Tubulin-bd_cofactor_C_dom"/>
</dbReference>
<keyword evidence="3" id="KW-0963">Cytoplasm</keyword>
<comment type="function">
    <text evidence="8">Tubulin-folding protein; involved in the final step of the tubulin folding pathway.</text>
</comment>
<dbReference type="GO" id="GO:0007021">
    <property type="term" value="P:tubulin complex assembly"/>
    <property type="evidence" value="ECO:0007669"/>
    <property type="project" value="TreeGrafter"/>
</dbReference>
<comment type="similarity">
    <text evidence="2">Belongs to the TBCC family.</text>
</comment>
<evidence type="ECO:0000256" key="4">
    <source>
        <dbReference type="ARBA" id="ARBA00022553"/>
    </source>
</evidence>
<dbReference type="FunFam" id="2.160.20.70:FF:000007">
    <property type="entry name" value="tubulin-specific chaperone C"/>
    <property type="match status" value="1"/>
</dbReference>
<dbReference type="PANTHER" id="PTHR15139:SF0">
    <property type="entry name" value="TUBULIN-SPECIFIC CHAPERONE C"/>
    <property type="match status" value="1"/>
</dbReference>
<feature type="region of interest" description="Disordered" evidence="11">
    <location>
        <begin position="31"/>
        <end position="85"/>
    </location>
</feature>
<feature type="compositionally biased region" description="Basic and acidic residues" evidence="11">
    <location>
        <begin position="31"/>
        <end position="55"/>
    </location>
</feature>
<evidence type="ECO:0000313" key="14">
    <source>
        <dbReference type="Proteomes" id="UP001066276"/>
    </source>
</evidence>
<proteinExistence type="inferred from homology"/>
<dbReference type="PANTHER" id="PTHR15139">
    <property type="entry name" value="TUBULIN FOLDING COFACTOR C"/>
    <property type="match status" value="1"/>
</dbReference>